<dbReference type="PROSITE" id="PS50066">
    <property type="entry name" value="MADS_BOX_2"/>
    <property type="match status" value="1"/>
</dbReference>
<dbReference type="EMBL" id="OX465081">
    <property type="protein sequence ID" value="CAI9287205.1"/>
    <property type="molecule type" value="Genomic_DNA"/>
</dbReference>
<comment type="subcellular location">
    <subcellularLocation>
        <location evidence="1">Nucleus</location>
    </subcellularLocation>
</comment>
<dbReference type="InterPro" id="IPR002100">
    <property type="entry name" value="TF_MADSbox"/>
</dbReference>
<evidence type="ECO:0000256" key="3">
    <source>
        <dbReference type="ARBA" id="ARBA00023125"/>
    </source>
</evidence>
<evidence type="ECO:0000256" key="6">
    <source>
        <dbReference type="SAM" id="Coils"/>
    </source>
</evidence>
<evidence type="ECO:0000259" key="7">
    <source>
        <dbReference type="PROSITE" id="PS50066"/>
    </source>
</evidence>
<feature type="domain" description="MADS-box" evidence="7">
    <location>
        <begin position="1"/>
        <end position="48"/>
    </location>
</feature>
<dbReference type="Proteomes" id="UP001177003">
    <property type="component" value="Chromosome 5"/>
</dbReference>
<dbReference type="GO" id="GO:0005634">
    <property type="term" value="C:nucleus"/>
    <property type="evidence" value="ECO:0007669"/>
    <property type="project" value="UniProtKB-SubCell"/>
</dbReference>
<sequence length="289" mass="33663">MGRAKLKMELITKEKTRNTTYHKRKQGIIKKANEFTILCDVNTVIIIYPPNSDKPEIWPDNPDQIKKAIASYKAKKDDNGKRTYNLNDFFEDRKKRIEDELLKARKRNMEAKYATWFDELDGLSEVQLRQFAMELENKENLVRRLEFQKRSMQMTMTLPLQPLSSRFELENKQPIFHYTGSHPSLDHVQMMSHHRMNHHDQLGWTFNDATTASFIPLKRELGAYGYPVFEGGVVYDNLNPWQFQPAPVVQCGMTPEFATQELPSQVNINGEYGVSGDFVMVDHQGRFLG</sequence>
<keyword evidence="2" id="KW-0805">Transcription regulation</keyword>
<keyword evidence="4" id="KW-0804">Transcription</keyword>
<proteinExistence type="predicted"/>
<evidence type="ECO:0000256" key="5">
    <source>
        <dbReference type="ARBA" id="ARBA00023242"/>
    </source>
</evidence>
<keyword evidence="3" id="KW-0238">DNA-binding</keyword>
<dbReference type="Pfam" id="PF00319">
    <property type="entry name" value="SRF-TF"/>
    <property type="match status" value="1"/>
</dbReference>
<dbReference type="SMART" id="SM00432">
    <property type="entry name" value="MADS"/>
    <property type="match status" value="1"/>
</dbReference>
<accession>A0AA35Z7B0</accession>
<dbReference type="InterPro" id="IPR050142">
    <property type="entry name" value="MADS-box/MEF2_TF"/>
</dbReference>
<dbReference type="PANTHER" id="PTHR48019">
    <property type="entry name" value="SERUM RESPONSE FACTOR HOMOLOG"/>
    <property type="match status" value="1"/>
</dbReference>
<protein>
    <recommendedName>
        <fullName evidence="7">MADS-box domain-containing protein</fullName>
    </recommendedName>
</protein>
<organism evidence="8 9">
    <name type="scientific">Lactuca saligna</name>
    <name type="common">Willowleaf lettuce</name>
    <dbReference type="NCBI Taxonomy" id="75948"/>
    <lineage>
        <taxon>Eukaryota</taxon>
        <taxon>Viridiplantae</taxon>
        <taxon>Streptophyta</taxon>
        <taxon>Embryophyta</taxon>
        <taxon>Tracheophyta</taxon>
        <taxon>Spermatophyta</taxon>
        <taxon>Magnoliopsida</taxon>
        <taxon>eudicotyledons</taxon>
        <taxon>Gunneridae</taxon>
        <taxon>Pentapetalae</taxon>
        <taxon>asterids</taxon>
        <taxon>campanulids</taxon>
        <taxon>Asterales</taxon>
        <taxon>Asteraceae</taxon>
        <taxon>Cichorioideae</taxon>
        <taxon>Cichorieae</taxon>
        <taxon>Lactucinae</taxon>
        <taxon>Lactuca</taxon>
    </lineage>
</organism>
<dbReference type="Gene3D" id="3.40.1810.10">
    <property type="entry name" value="Transcription factor, MADS-box"/>
    <property type="match status" value="1"/>
</dbReference>
<reference evidence="8" key="1">
    <citation type="submission" date="2023-04" db="EMBL/GenBank/DDBJ databases">
        <authorList>
            <person name="Vijverberg K."/>
            <person name="Xiong W."/>
            <person name="Schranz E."/>
        </authorList>
    </citation>
    <scope>NUCLEOTIDE SEQUENCE</scope>
</reference>
<dbReference type="PRINTS" id="PR00404">
    <property type="entry name" value="MADSDOMAIN"/>
</dbReference>
<keyword evidence="9" id="KW-1185">Reference proteome</keyword>
<dbReference type="GO" id="GO:0000987">
    <property type="term" value="F:cis-regulatory region sequence-specific DNA binding"/>
    <property type="evidence" value="ECO:0007669"/>
    <property type="project" value="InterPro"/>
</dbReference>
<evidence type="ECO:0000256" key="1">
    <source>
        <dbReference type="ARBA" id="ARBA00004123"/>
    </source>
</evidence>
<dbReference type="SUPFAM" id="SSF55455">
    <property type="entry name" value="SRF-like"/>
    <property type="match status" value="1"/>
</dbReference>
<dbReference type="GO" id="GO:0045944">
    <property type="term" value="P:positive regulation of transcription by RNA polymerase II"/>
    <property type="evidence" value="ECO:0007669"/>
    <property type="project" value="InterPro"/>
</dbReference>
<gene>
    <name evidence="8" type="ORF">LSALG_LOCUS26587</name>
</gene>
<dbReference type="AlphaFoldDB" id="A0AA35Z7B0"/>
<dbReference type="GO" id="GO:0046983">
    <property type="term" value="F:protein dimerization activity"/>
    <property type="evidence" value="ECO:0007669"/>
    <property type="project" value="InterPro"/>
</dbReference>
<evidence type="ECO:0000256" key="4">
    <source>
        <dbReference type="ARBA" id="ARBA00023163"/>
    </source>
</evidence>
<feature type="coiled-coil region" evidence="6">
    <location>
        <begin position="87"/>
        <end position="155"/>
    </location>
</feature>
<dbReference type="CDD" id="cd00266">
    <property type="entry name" value="MADS_SRF_like"/>
    <property type="match status" value="1"/>
</dbReference>
<evidence type="ECO:0000313" key="9">
    <source>
        <dbReference type="Proteomes" id="UP001177003"/>
    </source>
</evidence>
<evidence type="ECO:0000256" key="2">
    <source>
        <dbReference type="ARBA" id="ARBA00023015"/>
    </source>
</evidence>
<keyword evidence="6" id="KW-0175">Coiled coil</keyword>
<evidence type="ECO:0000313" key="8">
    <source>
        <dbReference type="EMBL" id="CAI9287205.1"/>
    </source>
</evidence>
<dbReference type="InterPro" id="IPR036879">
    <property type="entry name" value="TF_MADSbox_sf"/>
</dbReference>
<dbReference type="GO" id="GO:0000981">
    <property type="term" value="F:DNA-binding transcription factor activity, RNA polymerase II-specific"/>
    <property type="evidence" value="ECO:0007669"/>
    <property type="project" value="InterPro"/>
</dbReference>
<dbReference type="InterPro" id="IPR033897">
    <property type="entry name" value="SRF-like_MADS-box"/>
</dbReference>
<keyword evidence="5" id="KW-0539">Nucleus</keyword>
<name>A0AA35Z7B0_LACSI</name>